<dbReference type="PROSITE" id="PS00191">
    <property type="entry name" value="CYTOCHROME_B5_1"/>
    <property type="match status" value="1"/>
</dbReference>
<keyword evidence="4 9" id="KW-0479">Metal-binding</keyword>
<keyword evidence="6 9" id="KW-0408">Iron</keyword>
<dbReference type="InterPro" id="IPR001199">
    <property type="entry name" value="Cyt_B5-like_heme/steroid-bd"/>
</dbReference>
<keyword evidence="2 9" id="KW-0349">Heme</keyword>
<dbReference type="FunFam" id="3.10.120.10:FF:000002">
    <property type="entry name" value="Cytochrome b5 type B"/>
    <property type="match status" value="1"/>
</dbReference>
<dbReference type="Pfam" id="PF00173">
    <property type="entry name" value="Cyt-b5"/>
    <property type="match status" value="1"/>
</dbReference>
<proteinExistence type="inferred from homology"/>
<evidence type="ECO:0000256" key="5">
    <source>
        <dbReference type="ARBA" id="ARBA00022982"/>
    </source>
</evidence>
<evidence type="ECO:0000256" key="7">
    <source>
        <dbReference type="ARBA" id="ARBA00023136"/>
    </source>
</evidence>
<dbReference type="Proteomes" id="UP000694523">
    <property type="component" value="Unplaced"/>
</dbReference>
<evidence type="ECO:0000313" key="12">
    <source>
        <dbReference type="Proteomes" id="UP000694523"/>
    </source>
</evidence>
<dbReference type="PRINTS" id="PR00363">
    <property type="entry name" value="CYTOCHROMEB5"/>
</dbReference>
<comment type="similarity">
    <text evidence="8 9">Belongs to the cytochrome b5 family.</text>
</comment>
<evidence type="ECO:0000313" key="11">
    <source>
        <dbReference type="Ensembl" id="ENSNMLP00000010677.1"/>
    </source>
</evidence>
<dbReference type="PANTHER" id="PTHR19359">
    <property type="entry name" value="CYTOCHROME B5"/>
    <property type="match status" value="1"/>
</dbReference>
<dbReference type="PROSITE" id="PS50255">
    <property type="entry name" value="CYTOCHROME_B5_2"/>
    <property type="match status" value="1"/>
</dbReference>
<dbReference type="InterPro" id="IPR018506">
    <property type="entry name" value="Cyt_B5_heme-BS"/>
</dbReference>
<reference evidence="11" key="1">
    <citation type="submission" date="2025-08" db="UniProtKB">
        <authorList>
            <consortium name="Ensembl"/>
        </authorList>
    </citation>
    <scope>IDENTIFICATION</scope>
</reference>
<evidence type="ECO:0000256" key="6">
    <source>
        <dbReference type="ARBA" id="ARBA00023004"/>
    </source>
</evidence>
<keyword evidence="9" id="KW-1133">Transmembrane helix</keyword>
<protein>
    <submittedName>
        <fullName evidence="11">Cytochrome b5 type B</fullName>
    </submittedName>
</protein>
<keyword evidence="5" id="KW-0813">Transport</keyword>
<evidence type="ECO:0000256" key="9">
    <source>
        <dbReference type="RuleBase" id="RU362121"/>
    </source>
</evidence>
<dbReference type="SMART" id="SM01117">
    <property type="entry name" value="Cyt-b5"/>
    <property type="match status" value="1"/>
</dbReference>
<comment type="subcellular location">
    <subcellularLocation>
        <location evidence="1">Membrane</location>
    </subcellularLocation>
</comment>
<evidence type="ECO:0000256" key="1">
    <source>
        <dbReference type="ARBA" id="ARBA00004370"/>
    </source>
</evidence>
<evidence type="ECO:0000256" key="2">
    <source>
        <dbReference type="ARBA" id="ARBA00022617"/>
    </source>
</evidence>
<reference evidence="11" key="2">
    <citation type="submission" date="2025-09" db="UniProtKB">
        <authorList>
            <consortium name="Ensembl"/>
        </authorList>
    </citation>
    <scope>IDENTIFICATION</scope>
</reference>
<organism evidence="11 12">
    <name type="scientific">Neogobius melanostomus</name>
    <name type="common">round goby</name>
    <dbReference type="NCBI Taxonomy" id="47308"/>
    <lineage>
        <taxon>Eukaryota</taxon>
        <taxon>Metazoa</taxon>
        <taxon>Chordata</taxon>
        <taxon>Craniata</taxon>
        <taxon>Vertebrata</taxon>
        <taxon>Euteleostomi</taxon>
        <taxon>Actinopterygii</taxon>
        <taxon>Neopterygii</taxon>
        <taxon>Teleostei</taxon>
        <taxon>Neoteleostei</taxon>
        <taxon>Acanthomorphata</taxon>
        <taxon>Gobiaria</taxon>
        <taxon>Gobiiformes</taxon>
        <taxon>Gobioidei</taxon>
        <taxon>Gobiidae</taxon>
        <taxon>Benthophilinae</taxon>
        <taxon>Neogobiini</taxon>
        <taxon>Neogobius</taxon>
    </lineage>
</organism>
<dbReference type="Ensembl" id="ENSNMLT00000012078.1">
    <property type="protein sequence ID" value="ENSNMLP00000010677.1"/>
    <property type="gene ID" value="ENSNMLG00000007344.1"/>
</dbReference>
<keyword evidence="3 9" id="KW-0812">Transmembrane</keyword>
<accession>A0A8C6SV40</accession>
<dbReference type="Gene3D" id="3.10.120.10">
    <property type="entry name" value="Cytochrome b5-like heme/steroid binding domain"/>
    <property type="match status" value="1"/>
</dbReference>
<dbReference type="GO" id="GO:0020037">
    <property type="term" value="F:heme binding"/>
    <property type="evidence" value="ECO:0007669"/>
    <property type="project" value="UniProtKB-UniRule"/>
</dbReference>
<dbReference type="PANTHER" id="PTHR19359:SF95">
    <property type="entry name" value="CYTOCHROME B5 TYPE B"/>
    <property type="match status" value="1"/>
</dbReference>
<feature type="domain" description="Cytochrome b5 heme-binding" evidence="10">
    <location>
        <begin position="39"/>
        <end position="115"/>
    </location>
</feature>
<keyword evidence="12" id="KW-1185">Reference proteome</keyword>
<evidence type="ECO:0000256" key="8">
    <source>
        <dbReference type="ARBA" id="ARBA00038168"/>
    </source>
</evidence>
<dbReference type="GO" id="GO:0046872">
    <property type="term" value="F:metal ion binding"/>
    <property type="evidence" value="ECO:0007669"/>
    <property type="project" value="UniProtKB-UniRule"/>
</dbReference>
<dbReference type="AlphaFoldDB" id="A0A8C6SV40"/>
<keyword evidence="5" id="KW-0249">Electron transport</keyword>
<name>A0A8C6SV40_9GOBI</name>
<feature type="transmembrane region" description="Helical" evidence="9">
    <location>
        <begin position="134"/>
        <end position="155"/>
    </location>
</feature>
<evidence type="ECO:0000256" key="4">
    <source>
        <dbReference type="ARBA" id="ARBA00022723"/>
    </source>
</evidence>
<evidence type="ECO:0000256" key="3">
    <source>
        <dbReference type="ARBA" id="ARBA00022692"/>
    </source>
</evidence>
<dbReference type="InterPro" id="IPR050668">
    <property type="entry name" value="Cytochrome_b5"/>
</dbReference>
<dbReference type="GO" id="GO:0016020">
    <property type="term" value="C:membrane"/>
    <property type="evidence" value="ECO:0007669"/>
    <property type="project" value="UniProtKB-SubCell"/>
</dbReference>
<evidence type="ECO:0000259" key="10">
    <source>
        <dbReference type="PROSITE" id="PS50255"/>
    </source>
</evidence>
<sequence>MHTILILYSCNLKLKCFELLFVKNTLFLKEKRCSNRNCVKYYTLEDIRVHNMSNDTWLIIHDKVYDITSFLEEHPGGEEVLLEQAGADASESFEDVGHSTDAREMLEQYFIGDLRFEKKKKLNPYISSLFCSSWSIWLISAVAAVVVGVGYRYFIFEHRSS</sequence>
<dbReference type="SUPFAM" id="SSF55856">
    <property type="entry name" value="Cytochrome b5-like heme/steroid binding domain"/>
    <property type="match status" value="1"/>
</dbReference>
<dbReference type="InterPro" id="IPR036400">
    <property type="entry name" value="Cyt_B5-like_heme/steroid_sf"/>
</dbReference>
<keyword evidence="7 9" id="KW-0472">Membrane</keyword>